<feature type="transmembrane region" description="Helical" evidence="6">
    <location>
        <begin position="151"/>
        <end position="168"/>
    </location>
</feature>
<dbReference type="OrthoDB" id="10266980at2759"/>
<organism evidence="8 9">
    <name type="scientific">Cronartium quercuum f. sp. fusiforme G11</name>
    <dbReference type="NCBI Taxonomy" id="708437"/>
    <lineage>
        <taxon>Eukaryota</taxon>
        <taxon>Fungi</taxon>
        <taxon>Dikarya</taxon>
        <taxon>Basidiomycota</taxon>
        <taxon>Pucciniomycotina</taxon>
        <taxon>Pucciniomycetes</taxon>
        <taxon>Pucciniales</taxon>
        <taxon>Coleosporiaceae</taxon>
        <taxon>Cronartium</taxon>
    </lineage>
</organism>
<name>A0A9P6TH23_9BASI</name>
<dbReference type="GO" id="GO:0016020">
    <property type="term" value="C:membrane"/>
    <property type="evidence" value="ECO:0007669"/>
    <property type="project" value="UniProtKB-SubCell"/>
</dbReference>
<gene>
    <name evidence="8" type="ORF">CROQUDRAFT_649752</name>
</gene>
<dbReference type="Proteomes" id="UP000886653">
    <property type="component" value="Unassembled WGS sequence"/>
</dbReference>
<keyword evidence="9" id="KW-1185">Reference proteome</keyword>
<dbReference type="InterPro" id="IPR006634">
    <property type="entry name" value="TLC-dom"/>
</dbReference>
<accession>A0A9P6TH23</accession>
<feature type="transmembrane region" description="Helical" evidence="6">
    <location>
        <begin position="174"/>
        <end position="195"/>
    </location>
</feature>
<dbReference type="PROSITE" id="PS50922">
    <property type="entry name" value="TLC"/>
    <property type="match status" value="1"/>
</dbReference>
<evidence type="ECO:0000256" key="6">
    <source>
        <dbReference type="SAM" id="Phobius"/>
    </source>
</evidence>
<dbReference type="PANTHER" id="PTHR13439">
    <property type="entry name" value="CT120 PROTEIN"/>
    <property type="match status" value="1"/>
</dbReference>
<feature type="transmembrane region" description="Helical" evidence="6">
    <location>
        <begin position="40"/>
        <end position="61"/>
    </location>
</feature>
<comment type="caution">
    <text evidence="8">The sequence shown here is derived from an EMBL/GenBank/DDBJ whole genome shotgun (WGS) entry which is preliminary data.</text>
</comment>
<keyword evidence="4 5" id="KW-0472">Membrane</keyword>
<keyword evidence="3 6" id="KW-1133">Transmembrane helix</keyword>
<evidence type="ECO:0000259" key="7">
    <source>
        <dbReference type="PROSITE" id="PS50922"/>
    </source>
</evidence>
<feature type="transmembrane region" description="Helical" evidence="6">
    <location>
        <begin position="81"/>
        <end position="103"/>
    </location>
</feature>
<keyword evidence="2 5" id="KW-0812">Transmembrane</keyword>
<dbReference type="EMBL" id="MU167208">
    <property type="protein sequence ID" value="KAG0152361.1"/>
    <property type="molecule type" value="Genomic_DNA"/>
</dbReference>
<feature type="transmembrane region" description="Helical" evidence="6">
    <location>
        <begin position="207"/>
        <end position="230"/>
    </location>
</feature>
<evidence type="ECO:0000256" key="5">
    <source>
        <dbReference type="PROSITE-ProRule" id="PRU00205"/>
    </source>
</evidence>
<dbReference type="GO" id="GO:0055088">
    <property type="term" value="P:lipid homeostasis"/>
    <property type="evidence" value="ECO:0007669"/>
    <property type="project" value="TreeGrafter"/>
</dbReference>
<feature type="transmembrane region" description="Helical" evidence="6">
    <location>
        <begin position="123"/>
        <end position="146"/>
    </location>
</feature>
<sequence length="295" mass="34493">MSFKDRILKNPFLHRYDDHFNMISDYLSDLLHLPKLPDHLLIIISSTFICFIIQFTSHLSISPKLFPQHYNKLSKFTKFNWDTHLVAWVHSFYATFIAIYVLLNEDQFSMIHDDKIFGYDHLAMNFLSISAGYFLWDIIVSSVLVLKGYGIGFFLHAFSCFIAYLYTIKPFVGYYGFVFLLWEASTIFLNPHWFFDKIGMTGSKAQMYNGVALLITFFLSRLVLGNWASYQIFLHGTNPAIRERVGPKTMNTILCLDVLLSVLNIYWFYQMIASIKKRVAPSIRSPIYRKKPKTM</sequence>
<dbReference type="InterPro" id="IPR050846">
    <property type="entry name" value="TLCD"/>
</dbReference>
<dbReference type="GO" id="GO:0005783">
    <property type="term" value="C:endoplasmic reticulum"/>
    <property type="evidence" value="ECO:0007669"/>
    <property type="project" value="TreeGrafter"/>
</dbReference>
<evidence type="ECO:0000256" key="2">
    <source>
        <dbReference type="ARBA" id="ARBA00022692"/>
    </source>
</evidence>
<reference evidence="8" key="1">
    <citation type="submission" date="2013-11" db="EMBL/GenBank/DDBJ databases">
        <title>Genome sequence of the fusiform rust pathogen reveals effectors for host alternation and coevolution with pine.</title>
        <authorList>
            <consortium name="DOE Joint Genome Institute"/>
            <person name="Smith K."/>
            <person name="Pendleton A."/>
            <person name="Kubisiak T."/>
            <person name="Anderson C."/>
            <person name="Salamov A."/>
            <person name="Aerts A."/>
            <person name="Riley R."/>
            <person name="Clum A."/>
            <person name="Lindquist E."/>
            <person name="Ence D."/>
            <person name="Campbell M."/>
            <person name="Kronenberg Z."/>
            <person name="Feau N."/>
            <person name="Dhillon B."/>
            <person name="Hamelin R."/>
            <person name="Burleigh J."/>
            <person name="Smith J."/>
            <person name="Yandell M."/>
            <person name="Nelson C."/>
            <person name="Grigoriev I."/>
            <person name="Davis J."/>
        </authorList>
    </citation>
    <scope>NUCLEOTIDE SEQUENCE</scope>
    <source>
        <strain evidence="8">G11</strain>
    </source>
</reference>
<dbReference type="AlphaFoldDB" id="A0A9P6TH23"/>
<protein>
    <recommendedName>
        <fullName evidence="7">TLC domain-containing protein</fullName>
    </recommendedName>
</protein>
<evidence type="ECO:0000256" key="1">
    <source>
        <dbReference type="ARBA" id="ARBA00004141"/>
    </source>
</evidence>
<feature type="transmembrane region" description="Helical" evidence="6">
    <location>
        <begin position="250"/>
        <end position="269"/>
    </location>
</feature>
<evidence type="ECO:0000313" key="8">
    <source>
        <dbReference type="EMBL" id="KAG0152361.1"/>
    </source>
</evidence>
<evidence type="ECO:0000256" key="3">
    <source>
        <dbReference type="ARBA" id="ARBA00022989"/>
    </source>
</evidence>
<dbReference type="Pfam" id="PF03798">
    <property type="entry name" value="TRAM_LAG1_CLN8"/>
    <property type="match status" value="1"/>
</dbReference>
<comment type="subcellular location">
    <subcellularLocation>
        <location evidence="1">Membrane</location>
        <topology evidence="1">Multi-pass membrane protein</topology>
    </subcellularLocation>
</comment>
<evidence type="ECO:0000313" key="9">
    <source>
        <dbReference type="Proteomes" id="UP000886653"/>
    </source>
</evidence>
<dbReference type="PANTHER" id="PTHR13439:SF0">
    <property type="entry name" value="TOPOISOMERASE I DAMAGE AFFECTED PROTEIN 4"/>
    <property type="match status" value="1"/>
</dbReference>
<evidence type="ECO:0000256" key="4">
    <source>
        <dbReference type="ARBA" id="ARBA00023136"/>
    </source>
</evidence>
<dbReference type="SMART" id="SM00724">
    <property type="entry name" value="TLC"/>
    <property type="match status" value="1"/>
</dbReference>
<proteinExistence type="predicted"/>
<feature type="domain" description="TLC" evidence="7">
    <location>
        <begin position="76"/>
        <end position="280"/>
    </location>
</feature>